<proteinExistence type="predicted"/>
<evidence type="ECO:0000313" key="2">
    <source>
        <dbReference type="EMBL" id="QJB70560.1"/>
    </source>
</evidence>
<name>A0A6H2DQ92_9SPHN</name>
<dbReference type="Gene3D" id="3.40.50.1820">
    <property type="entry name" value="alpha/beta hydrolase"/>
    <property type="match status" value="1"/>
</dbReference>
<dbReference type="InterPro" id="IPR050266">
    <property type="entry name" value="AB_hydrolase_sf"/>
</dbReference>
<dbReference type="EMBL" id="CP051217">
    <property type="protein sequence ID" value="QJB70560.1"/>
    <property type="molecule type" value="Genomic_DNA"/>
</dbReference>
<dbReference type="Pfam" id="PF12697">
    <property type="entry name" value="Abhydrolase_6"/>
    <property type="match status" value="1"/>
</dbReference>
<dbReference type="GO" id="GO:0046464">
    <property type="term" value="P:acylglycerol catabolic process"/>
    <property type="evidence" value="ECO:0007669"/>
    <property type="project" value="TreeGrafter"/>
</dbReference>
<feature type="domain" description="AB hydrolase-1" evidence="1">
    <location>
        <begin position="30"/>
        <end position="161"/>
    </location>
</feature>
<dbReference type="InterPro" id="IPR029058">
    <property type="entry name" value="AB_hydrolase_fold"/>
</dbReference>
<dbReference type="PANTHER" id="PTHR43798">
    <property type="entry name" value="MONOACYLGLYCEROL LIPASE"/>
    <property type="match status" value="1"/>
</dbReference>
<organism evidence="2 3">
    <name type="scientific">Parasphingorhabdus halotolerans</name>
    <dbReference type="NCBI Taxonomy" id="2725558"/>
    <lineage>
        <taxon>Bacteria</taxon>
        <taxon>Pseudomonadati</taxon>
        <taxon>Pseudomonadota</taxon>
        <taxon>Alphaproteobacteria</taxon>
        <taxon>Sphingomonadales</taxon>
        <taxon>Sphingomonadaceae</taxon>
        <taxon>Parasphingorhabdus</taxon>
    </lineage>
</organism>
<keyword evidence="3" id="KW-1185">Reference proteome</keyword>
<dbReference type="PRINTS" id="PR00111">
    <property type="entry name" value="ABHYDROLASE"/>
</dbReference>
<dbReference type="PANTHER" id="PTHR43798:SF5">
    <property type="entry name" value="MONOACYLGLYCEROL LIPASE ABHD6"/>
    <property type="match status" value="1"/>
</dbReference>
<keyword evidence="2" id="KW-0378">Hydrolase</keyword>
<dbReference type="SUPFAM" id="SSF53474">
    <property type="entry name" value="alpha/beta-Hydrolases"/>
    <property type="match status" value="1"/>
</dbReference>
<dbReference type="GO" id="GO:0016020">
    <property type="term" value="C:membrane"/>
    <property type="evidence" value="ECO:0007669"/>
    <property type="project" value="TreeGrafter"/>
</dbReference>
<dbReference type="KEGG" id="phao:HF685_15920"/>
<dbReference type="GO" id="GO:0047372">
    <property type="term" value="F:monoacylglycerol lipase activity"/>
    <property type="evidence" value="ECO:0007669"/>
    <property type="project" value="TreeGrafter"/>
</dbReference>
<accession>A0A6H2DQ92</accession>
<dbReference type="InterPro" id="IPR000073">
    <property type="entry name" value="AB_hydrolase_1"/>
</dbReference>
<evidence type="ECO:0000313" key="3">
    <source>
        <dbReference type="Proteomes" id="UP000501600"/>
    </source>
</evidence>
<reference evidence="2 3" key="1">
    <citation type="submission" date="2020-04" db="EMBL/GenBank/DDBJ databases">
        <title>Genome sequence for Sphingorhabdus sp. strain M1.</title>
        <authorList>
            <person name="Park S.-J."/>
        </authorList>
    </citation>
    <scope>NUCLEOTIDE SEQUENCE [LARGE SCALE GENOMIC DNA]</scope>
    <source>
        <strain evidence="2 3">JK6</strain>
    </source>
</reference>
<evidence type="ECO:0000259" key="1">
    <source>
        <dbReference type="Pfam" id="PF12697"/>
    </source>
</evidence>
<dbReference type="AlphaFoldDB" id="A0A6H2DQ92"/>
<dbReference type="Proteomes" id="UP000501600">
    <property type="component" value="Chromosome"/>
</dbReference>
<protein>
    <submittedName>
        <fullName evidence="2">Alpha/beta hydrolase</fullName>
    </submittedName>
</protein>
<gene>
    <name evidence="2" type="ORF">HF685_15920</name>
</gene>
<dbReference type="RefSeq" id="WP_168821005.1">
    <property type="nucleotide sequence ID" value="NZ_CP051217.1"/>
</dbReference>
<sequence length="216" mass="23923">MSQPEQKDFASLQGDLCYFEWGEAGEGPSILLLHATGFHARCWDKVVAAFPKETHVVAVDQLGHGRSAKPEITDWAIIAGATTELVQSLGIKFAVAAGHSMGGHCLVQTAAALPDQIARLVLVDPVIMNREAYQNPPDYSATNHMVSKRRNSWAAPDEMFDRFKDRRPTACGTLRCCAIIANMDCSLMEKEATSLLVRRKPRLRFMQQVHRLIPGH</sequence>